<reference evidence="1" key="2">
    <citation type="submission" date="2014-05" db="EMBL/GenBank/DDBJ databases">
        <title>The genome and life-stage specific transcriptomes of Globodera pallida elucidate key aspects of plant parasitism by a cyst nematode.</title>
        <authorList>
            <person name="Cotton J.A."/>
            <person name="Lilley C.J."/>
            <person name="Jones L.M."/>
            <person name="Kikuchi T."/>
            <person name="Reid A.J."/>
            <person name="Thorpe P."/>
            <person name="Tsai I.J."/>
            <person name="Beasley H."/>
            <person name="Blok V."/>
            <person name="Cock P.J.A."/>
            <person name="Van den Akker S.E."/>
            <person name="Holroyd N."/>
            <person name="Hunt M."/>
            <person name="Mantelin S."/>
            <person name="Naghra H."/>
            <person name="Pain A."/>
            <person name="Palomares-Rius J.E."/>
            <person name="Zarowiecki M."/>
            <person name="Berriman M."/>
            <person name="Jones J.T."/>
            <person name="Urwin P.E."/>
        </authorList>
    </citation>
    <scope>NUCLEOTIDE SEQUENCE [LARGE SCALE GENOMIC DNA]</scope>
    <source>
        <strain evidence="1">Lindley</strain>
    </source>
</reference>
<reference evidence="2" key="3">
    <citation type="submission" date="2016-06" db="UniProtKB">
        <authorList>
            <consortium name="WormBaseParasite"/>
        </authorList>
    </citation>
    <scope>IDENTIFICATION</scope>
</reference>
<evidence type="ECO:0000313" key="1">
    <source>
        <dbReference type="Proteomes" id="UP000050741"/>
    </source>
</evidence>
<evidence type="ECO:0000313" key="2">
    <source>
        <dbReference type="WBParaSite" id="GPLIN_001373200"/>
    </source>
</evidence>
<dbReference type="AlphaFoldDB" id="A0A183CLH6"/>
<organism evidence="1 2">
    <name type="scientific">Globodera pallida</name>
    <name type="common">Potato cyst nematode worm</name>
    <name type="synonym">Heterodera pallida</name>
    <dbReference type="NCBI Taxonomy" id="36090"/>
    <lineage>
        <taxon>Eukaryota</taxon>
        <taxon>Metazoa</taxon>
        <taxon>Ecdysozoa</taxon>
        <taxon>Nematoda</taxon>
        <taxon>Chromadorea</taxon>
        <taxon>Rhabditida</taxon>
        <taxon>Tylenchina</taxon>
        <taxon>Tylenchomorpha</taxon>
        <taxon>Tylenchoidea</taxon>
        <taxon>Heteroderidae</taxon>
        <taxon>Heteroderinae</taxon>
        <taxon>Globodera</taxon>
    </lineage>
</organism>
<dbReference type="Proteomes" id="UP000050741">
    <property type="component" value="Unassembled WGS sequence"/>
</dbReference>
<accession>A0A183CLH6</accession>
<name>A0A183CLH6_GLOPA</name>
<sequence length="92" mass="10820">MVYTVTMNDSRIIRGNTFNCSFNWLLEHYKLSEKFAPTETIKVKSPGNPKFVTVIAADDKFYPSFRMNGFNSGNLEWRFFNLHKWTKAECEI</sequence>
<keyword evidence="1" id="KW-1185">Reference proteome</keyword>
<protein>
    <submittedName>
        <fullName evidence="2">DUF5060 domain-containing protein</fullName>
    </submittedName>
</protein>
<reference evidence="1" key="1">
    <citation type="submission" date="2013-12" db="EMBL/GenBank/DDBJ databases">
        <authorList>
            <person name="Aslett M."/>
        </authorList>
    </citation>
    <scope>NUCLEOTIDE SEQUENCE [LARGE SCALE GENOMIC DNA]</scope>
    <source>
        <strain evidence="1">Lindley</strain>
    </source>
</reference>
<proteinExistence type="predicted"/>
<dbReference type="WBParaSite" id="GPLIN_001373200">
    <property type="protein sequence ID" value="GPLIN_001373200"/>
    <property type="gene ID" value="GPLIN_001373200"/>
</dbReference>